<proteinExistence type="predicted"/>
<feature type="signal peptide" evidence="1">
    <location>
        <begin position="1"/>
        <end position="16"/>
    </location>
</feature>
<evidence type="ECO:0000256" key="1">
    <source>
        <dbReference type="SAM" id="SignalP"/>
    </source>
</evidence>
<dbReference type="RefSeq" id="WP_140926441.1">
    <property type="nucleotide sequence ID" value="NZ_VFSU01000009.1"/>
</dbReference>
<accession>A0A501XWW5</accession>
<gene>
    <name evidence="2" type="ORF">FJQ54_00915</name>
</gene>
<dbReference type="OrthoDB" id="8478659at2"/>
<keyword evidence="3" id="KW-1185">Reference proteome</keyword>
<dbReference type="EMBL" id="VFSU01000009">
    <property type="protein sequence ID" value="TPE64594.1"/>
    <property type="molecule type" value="Genomic_DNA"/>
</dbReference>
<evidence type="ECO:0000313" key="2">
    <source>
        <dbReference type="EMBL" id="TPE64594.1"/>
    </source>
</evidence>
<dbReference type="Proteomes" id="UP000319897">
    <property type="component" value="Unassembled WGS sequence"/>
</dbReference>
<feature type="chain" id="PRO_5021493167" evidence="1">
    <location>
        <begin position="17"/>
        <end position="310"/>
    </location>
</feature>
<organism evidence="2 3">
    <name type="scientific">Sandaracinobacter neustonicus</name>
    <dbReference type="NCBI Taxonomy" id="1715348"/>
    <lineage>
        <taxon>Bacteria</taxon>
        <taxon>Pseudomonadati</taxon>
        <taxon>Pseudomonadota</taxon>
        <taxon>Alphaproteobacteria</taxon>
        <taxon>Sphingomonadales</taxon>
        <taxon>Sphingosinicellaceae</taxon>
        <taxon>Sandaracinobacter</taxon>
    </lineage>
</organism>
<comment type="caution">
    <text evidence="2">The sequence shown here is derived from an EMBL/GenBank/DDBJ whole genome shotgun (WGS) entry which is preliminary data.</text>
</comment>
<reference evidence="2 3" key="1">
    <citation type="submission" date="2019-06" db="EMBL/GenBank/DDBJ databases">
        <authorList>
            <person name="Lee I."/>
            <person name="Jang G.I."/>
            <person name="Hwang C.Y."/>
        </authorList>
    </citation>
    <scope>NUCLEOTIDE SEQUENCE [LARGE SCALE GENOMIC DNA]</scope>
    <source>
        <strain evidence="2 3">PAMC 28131</strain>
    </source>
</reference>
<keyword evidence="1" id="KW-0732">Signal</keyword>
<dbReference type="AlphaFoldDB" id="A0A501XWW5"/>
<protein>
    <submittedName>
        <fullName evidence="2">Uncharacterized protein</fullName>
    </submittedName>
</protein>
<sequence>MRAALFLLCLAAPLAAKPVPLVELEADPIPLTRVQMKRGGVDVRVSLGFDKALLLNLAPAQQLGLKPFPLIGKFKVKNPQIPGGEAMIRGNFVSGDVGGTGMQKLPTIWIDKDVVVPPQQGIVSVLAFDADRVRIRNLRAPAGGQVYRLARAGKTDAEVKLNLGGETLRLIFDFTSERSVMNARAAAVLESEGMVRRTGRVGLWSPVPAFAVPVELLRPEPGAKLQGLPLFDPVVRISRARAEELDARAAAGITGDSEDDPDAIVVTAEREKGRRREPWILIGRDVLRFCGTVELDRPGAAWVLTCQFPG</sequence>
<evidence type="ECO:0000313" key="3">
    <source>
        <dbReference type="Proteomes" id="UP000319897"/>
    </source>
</evidence>
<name>A0A501XWW5_9SPHN</name>